<dbReference type="STRING" id="161767.ENSAPEP00000000094"/>
<dbReference type="Pfam" id="PF06083">
    <property type="entry name" value="IL17"/>
    <property type="match status" value="1"/>
</dbReference>
<accession>A0A3P8RL80</accession>
<evidence type="ECO:0000256" key="3">
    <source>
        <dbReference type="ARBA" id="ARBA00022514"/>
    </source>
</evidence>
<dbReference type="InterPro" id="IPR010345">
    <property type="entry name" value="IL-17_fam"/>
</dbReference>
<organism evidence="6 7">
    <name type="scientific">Amphiprion percula</name>
    <name type="common">Orange clownfish</name>
    <name type="synonym">Lutjanus percula</name>
    <dbReference type="NCBI Taxonomy" id="161767"/>
    <lineage>
        <taxon>Eukaryota</taxon>
        <taxon>Metazoa</taxon>
        <taxon>Chordata</taxon>
        <taxon>Craniata</taxon>
        <taxon>Vertebrata</taxon>
        <taxon>Euteleostomi</taxon>
        <taxon>Actinopterygii</taxon>
        <taxon>Neopterygii</taxon>
        <taxon>Teleostei</taxon>
        <taxon>Neoteleostei</taxon>
        <taxon>Acanthomorphata</taxon>
        <taxon>Ovalentaria</taxon>
        <taxon>Pomacentridae</taxon>
        <taxon>Amphiprion</taxon>
    </lineage>
</organism>
<evidence type="ECO:0000313" key="6">
    <source>
        <dbReference type="Ensembl" id="ENSAPEP00000000094.1"/>
    </source>
</evidence>
<reference evidence="6" key="3">
    <citation type="submission" date="2025-09" db="UniProtKB">
        <authorList>
            <consortium name="Ensembl"/>
        </authorList>
    </citation>
    <scope>IDENTIFICATION</scope>
</reference>
<sequence>MSRFVLQTVRQVPGRAGRAVCRSAPGSDASLSVSPQVVLGVLLVPLRSAGSRCIGEEELRSRENRLQRTYWKHLNVPQPTSPRQRAPTCAEVSKELHEDPQRRSLSPWRYRLDEDDTRFPREISVAECLCDGCIIDRHEDLSYNSRQMFVQRMVLKKTSCPGDPSRYVVRKDFISVPITCTCVRPAVNHVF</sequence>
<dbReference type="AlphaFoldDB" id="A0A3P8RL80"/>
<keyword evidence="7" id="KW-1185">Reference proteome</keyword>
<dbReference type="Gene3D" id="2.10.90.10">
    <property type="entry name" value="Cystine-knot cytokines"/>
    <property type="match status" value="1"/>
</dbReference>
<dbReference type="GO" id="GO:0005615">
    <property type="term" value="C:extracellular space"/>
    <property type="evidence" value="ECO:0007669"/>
    <property type="project" value="UniProtKB-KW"/>
</dbReference>
<comment type="subcellular location">
    <subcellularLocation>
        <location evidence="1">Secreted</location>
    </subcellularLocation>
</comment>
<evidence type="ECO:0000256" key="2">
    <source>
        <dbReference type="ARBA" id="ARBA00007236"/>
    </source>
</evidence>
<dbReference type="GeneTree" id="ENSGT00940000161739"/>
<dbReference type="InterPro" id="IPR020440">
    <property type="entry name" value="IL-17_chr"/>
</dbReference>
<reference evidence="6" key="2">
    <citation type="submission" date="2025-08" db="UniProtKB">
        <authorList>
            <consortium name="Ensembl"/>
        </authorList>
    </citation>
    <scope>IDENTIFICATION</scope>
</reference>
<evidence type="ECO:0000256" key="1">
    <source>
        <dbReference type="ARBA" id="ARBA00004613"/>
    </source>
</evidence>
<dbReference type="OMA" id="EMHELNG"/>
<comment type="similarity">
    <text evidence="2">Belongs to the IL-17 family.</text>
</comment>
<dbReference type="GO" id="GO:0005125">
    <property type="term" value="F:cytokine activity"/>
    <property type="evidence" value="ECO:0007669"/>
    <property type="project" value="UniProtKB-KW"/>
</dbReference>
<dbReference type="Proteomes" id="UP000265080">
    <property type="component" value="Chromosome 1"/>
</dbReference>
<keyword evidence="3" id="KW-0202">Cytokine</keyword>
<proteinExistence type="inferred from homology"/>
<evidence type="ECO:0000256" key="4">
    <source>
        <dbReference type="ARBA" id="ARBA00022525"/>
    </source>
</evidence>
<dbReference type="InterPro" id="IPR029034">
    <property type="entry name" value="Cystine-knot_cytokine"/>
</dbReference>
<evidence type="ECO:0000313" key="7">
    <source>
        <dbReference type="Proteomes" id="UP000265080"/>
    </source>
</evidence>
<name>A0A3P8RL80_AMPPE</name>
<reference evidence="6 7" key="1">
    <citation type="submission" date="2018-03" db="EMBL/GenBank/DDBJ databases">
        <title>Finding Nemo's genes: A chromosome-scale reference assembly of the genome of the orange clownfish Amphiprion percula.</title>
        <authorList>
            <person name="Lehmann R."/>
        </authorList>
    </citation>
    <scope>NUCLEOTIDE SEQUENCE</scope>
</reference>
<evidence type="ECO:0008006" key="8">
    <source>
        <dbReference type="Google" id="ProtNLM"/>
    </source>
</evidence>
<dbReference type="SUPFAM" id="SSF57501">
    <property type="entry name" value="Cystine-knot cytokines"/>
    <property type="match status" value="1"/>
</dbReference>
<keyword evidence="5" id="KW-0732">Signal</keyword>
<keyword evidence="4" id="KW-0964">Secreted</keyword>
<dbReference type="PRINTS" id="PR01932">
    <property type="entry name" value="INTRLEUKIN17"/>
</dbReference>
<protein>
    <recommendedName>
        <fullName evidence="8">Interleukin 17C</fullName>
    </recommendedName>
</protein>
<evidence type="ECO:0000256" key="5">
    <source>
        <dbReference type="ARBA" id="ARBA00022729"/>
    </source>
</evidence>
<dbReference type="Ensembl" id="ENSAPET00000000096.1">
    <property type="protein sequence ID" value="ENSAPEP00000000094.1"/>
    <property type="gene ID" value="ENSAPEG00000000068.1"/>
</dbReference>
<dbReference type="GO" id="GO:0006954">
    <property type="term" value="P:inflammatory response"/>
    <property type="evidence" value="ECO:0007669"/>
    <property type="project" value="InterPro"/>
</dbReference>